<organism evidence="1 2">
    <name type="scientific">Chitinophaga sancti</name>
    <dbReference type="NCBI Taxonomy" id="1004"/>
    <lineage>
        <taxon>Bacteria</taxon>
        <taxon>Pseudomonadati</taxon>
        <taxon>Bacteroidota</taxon>
        <taxon>Chitinophagia</taxon>
        <taxon>Chitinophagales</taxon>
        <taxon>Chitinophagaceae</taxon>
        <taxon>Chitinophaga</taxon>
    </lineage>
</organism>
<accession>A0A1K1RS30</accession>
<dbReference type="AlphaFoldDB" id="A0A1K1RS30"/>
<reference evidence="1 2" key="1">
    <citation type="submission" date="2016-11" db="EMBL/GenBank/DDBJ databases">
        <authorList>
            <person name="Jaros S."/>
            <person name="Januszkiewicz K."/>
            <person name="Wedrychowicz H."/>
        </authorList>
    </citation>
    <scope>NUCLEOTIDE SEQUENCE [LARGE SCALE GENOMIC DNA]</scope>
    <source>
        <strain evidence="1 2">DSM 784</strain>
    </source>
</reference>
<dbReference type="STRING" id="1004.SAMN05661012_04191"/>
<proteinExistence type="predicted"/>
<sequence>MPGKMEMARRKYMRPIGGKNYENTFRMGYGTLKALAIVAFHIKRKFGLDKQNVVFHSFPGYYN</sequence>
<gene>
    <name evidence="1" type="ORF">SAMN05661012_04191</name>
</gene>
<protein>
    <submittedName>
        <fullName evidence="1">Uncharacterized protein</fullName>
    </submittedName>
</protein>
<name>A0A1K1RS30_9BACT</name>
<evidence type="ECO:0000313" key="2">
    <source>
        <dbReference type="Proteomes" id="UP000183788"/>
    </source>
</evidence>
<dbReference type="Proteomes" id="UP000183788">
    <property type="component" value="Unassembled WGS sequence"/>
</dbReference>
<dbReference type="EMBL" id="FPIZ01000014">
    <property type="protein sequence ID" value="SFW75099.1"/>
    <property type="molecule type" value="Genomic_DNA"/>
</dbReference>
<evidence type="ECO:0000313" key="1">
    <source>
        <dbReference type="EMBL" id="SFW75099.1"/>
    </source>
</evidence>